<name>A0A1J1HHL5_9DIPT</name>
<proteinExistence type="predicted"/>
<sequence length="80" mass="9383">MFMGKEFTFVDDHQLNKQETYIRNEEEDNQIENHMKSLTVTTNYAKNNLKLSTPPPCCSHQVVAFSMLHLTDFKCNDNKK</sequence>
<dbReference type="AlphaFoldDB" id="A0A1J1HHL5"/>
<evidence type="ECO:0000313" key="1">
    <source>
        <dbReference type="EMBL" id="CRK87519.1"/>
    </source>
</evidence>
<evidence type="ECO:0000313" key="2">
    <source>
        <dbReference type="Proteomes" id="UP000183832"/>
    </source>
</evidence>
<keyword evidence="2" id="KW-1185">Reference proteome</keyword>
<dbReference type="Proteomes" id="UP000183832">
    <property type="component" value="Unassembled WGS sequence"/>
</dbReference>
<protein>
    <submittedName>
        <fullName evidence="1">CLUMA_CG001320, isoform A</fullName>
    </submittedName>
</protein>
<reference evidence="1 2" key="1">
    <citation type="submission" date="2015-04" db="EMBL/GenBank/DDBJ databases">
        <authorList>
            <person name="Syromyatnikov M.Y."/>
            <person name="Popov V.N."/>
        </authorList>
    </citation>
    <scope>NUCLEOTIDE SEQUENCE [LARGE SCALE GENOMIC DNA]</scope>
</reference>
<dbReference type="EMBL" id="CVRI01000004">
    <property type="protein sequence ID" value="CRK87519.1"/>
    <property type="molecule type" value="Genomic_DNA"/>
</dbReference>
<organism evidence="1 2">
    <name type="scientific">Clunio marinus</name>
    <dbReference type="NCBI Taxonomy" id="568069"/>
    <lineage>
        <taxon>Eukaryota</taxon>
        <taxon>Metazoa</taxon>
        <taxon>Ecdysozoa</taxon>
        <taxon>Arthropoda</taxon>
        <taxon>Hexapoda</taxon>
        <taxon>Insecta</taxon>
        <taxon>Pterygota</taxon>
        <taxon>Neoptera</taxon>
        <taxon>Endopterygota</taxon>
        <taxon>Diptera</taxon>
        <taxon>Nematocera</taxon>
        <taxon>Chironomoidea</taxon>
        <taxon>Chironomidae</taxon>
        <taxon>Clunio</taxon>
    </lineage>
</organism>
<accession>A0A1J1HHL5</accession>
<gene>
    <name evidence="1" type="ORF">CLUMA_CG001320</name>
</gene>